<evidence type="ECO:0000313" key="3">
    <source>
        <dbReference type="Proteomes" id="UP000652761"/>
    </source>
</evidence>
<name>A0A843WDD0_COLES</name>
<accession>A0A843WDD0</accession>
<protein>
    <submittedName>
        <fullName evidence="2">Uncharacterized protein</fullName>
    </submittedName>
</protein>
<organism evidence="2 3">
    <name type="scientific">Colocasia esculenta</name>
    <name type="common">Wild taro</name>
    <name type="synonym">Arum esculentum</name>
    <dbReference type="NCBI Taxonomy" id="4460"/>
    <lineage>
        <taxon>Eukaryota</taxon>
        <taxon>Viridiplantae</taxon>
        <taxon>Streptophyta</taxon>
        <taxon>Embryophyta</taxon>
        <taxon>Tracheophyta</taxon>
        <taxon>Spermatophyta</taxon>
        <taxon>Magnoliopsida</taxon>
        <taxon>Liliopsida</taxon>
        <taxon>Araceae</taxon>
        <taxon>Aroideae</taxon>
        <taxon>Colocasieae</taxon>
        <taxon>Colocasia</taxon>
    </lineage>
</organism>
<evidence type="ECO:0000313" key="2">
    <source>
        <dbReference type="EMBL" id="MQM03651.1"/>
    </source>
</evidence>
<feature type="chain" id="PRO_5032502829" evidence="1">
    <location>
        <begin position="22"/>
        <end position="92"/>
    </location>
</feature>
<keyword evidence="1" id="KW-0732">Signal</keyword>
<reference evidence="2" key="1">
    <citation type="submission" date="2017-07" db="EMBL/GenBank/DDBJ databases">
        <title>Taro Niue Genome Assembly and Annotation.</title>
        <authorList>
            <person name="Atibalentja N."/>
            <person name="Keating K."/>
            <person name="Fields C.J."/>
        </authorList>
    </citation>
    <scope>NUCLEOTIDE SEQUENCE</scope>
    <source>
        <strain evidence="2">Niue_2</strain>
        <tissue evidence="2">Leaf</tissue>
    </source>
</reference>
<gene>
    <name evidence="2" type="ORF">Taro_036436</name>
</gene>
<evidence type="ECO:0000256" key="1">
    <source>
        <dbReference type="SAM" id="SignalP"/>
    </source>
</evidence>
<dbReference type="EMBL" id="NMUH01003075">
    <property type="protein sequence ID" value="MQM03651.1"/>
    <property type="molecule type" value="Genomic_DNA"/>
</dbReference>
<proteinExistence type="predicted"/>
<keyword evidence="3" id="KW-1185">Reference proteome</keyword>
<sequence length="92" mass="10609">MWCVPLCLHRLWFGFPCEASAHSQEADLDQVHYRFNGLSRGIPSQLVSEQEISGMTDIRDWGGGGDDPEESTQHMIERNWESLTDIRTRMDQ</sequence>
<feature type="signal peptide" evidence="1">
    <location>
        <begin position="1"/>
        <end position="21"/>
    </location>
</feature>
<dbReference type="AlphaFoldDB" id="A0A843WDD0"/>
<dbReference type="Proteomes" id="UP000652761">
    <property type="component" value="Unassembled WGS sequence"/>
</dbReference>
<comment type="caution">
    <text evidence="2">The sequence shown here is derived from an EMBL/GenBank/DDBJ whole genome shotgun (WGS) entry which is preliminary data.</text>
</comment>